<dbReference type="EC" id="3.6.3.17" evidence="3"/>
<dbReference type="STRING" id="1437609.BCAL_1597"/>
<dbReference type="InterPro" id="IPR027417">
    <property type="entry name" value="P-loop_NTPase"/>
</dbReference>
<dbReference type="OrthoDB" id="3239808at2"/>
<evidence type="ECO:0000313" key="3">
    <source>
        <dbReference type="EMBL" id="KFI54206.1"/>
    </source>
</evidence>
<dbReference type="InterPro" id="IPR015854">
    <property type="entry name" value="ABC_transpr_LolD-like"/>
</dbReference>
<feature type="compositionally biased region" description="Polar residues" evidence="1">
    <location>
        <begin position="93"/>
        <end position="128"/>
    </location>
</feature>
<name>A0A087A606_9BIFI</name>
<dbReference type="GO" id="GO:0022857">
    <property type="term" value="F:transmembrane transporter activity"/>
    <property type="evidence" value="ECO:0007669"/>
    <property type="project" value="TreeGrafter"/>
</dbReference>
<dbReference type="Gene3D" id="3.40.50.300">
    <property type="entry name" value="P-loop containing nucleotide triphosphate hydrolases"/>
    <property type="match status" value="1"/>
</dbReference>
<evidence type="ECO:0000313" key="4">
    <source>
        <dbReference type="Proteomes" id="UP000029072"/>
    </source>
</evidence>
<feature type="domain" description="ABC transporter" evidence="2">
    <location>
        <begin position="223"/>
        <end position="438"/>
    </location>
</feature>
<comment type="caution">
    <text evidence="3">The sequence shown here is derived from an EMBL/GenBank/DDBJ whole genome shotgun (WGS) entry which is preliminary data.</text>
</comment>
<dbReference type="RefSeq" id="WP_052119243.1">
    <property type="nucleotide sequence ID" value="NZ_JDUV01000016.1"/>
</dbReference>
<dbReference type="Pfam" id="PF00005">
    <property type="entry name" value="ABC_tran"/>
    <property type="match status" value="1"/>
</dbReference>
<dbReference type="GO" id="GO:0005524">
    <property type="term" value="F:ATP binding"/>
    <property type="evidence" value="ECO:0007669"/>
    <property type="project" value="UniProtKB-KW"/>
</dbReference>
<dbReference type="GO" id="GO:0016887">
    <property type="term" value="F:ATP hydrolysis activity"/>
    <property type="evidence" value="ECO:0007669"/>
    <property type="project" value="InterPro"/>
</dbReference>
<dbReference type="AlphaFoldDB" id="A0A087A606"/>
<feature type="region of interest" description="Disordered" evidence="1">
    <location>
        <begin position="181"/>
        <end position="207"/>
    </location>
</feature>
<evidence type="ECO:0000256" key="1">
    <source>
        <dbReference type="SAM" id="MobiDB-lite"/>
    </source>
</evidence>
<dbReference type="PANTHER" id="PTHR24220">
    <property type="entry name" value="IMPORT ATP-BINDING PROTEIN"/>
    <property type="match status" value="1"/>
</dbReference>
<dbReference type="Proteomes" id="UP000029072">
    <property type="component" value="Unassembled WGS sequence"/>
</dbReference>
<gene>
    <name evidence="3" type="ORF">BCAL_1597</name>
</gene>
<keyword evidence="3" id="KW-0547">Nucleotide-binding</keyword>
<feature type="region of interest" description="Disordered" evidence="1">
    <location>
        <begin position="1"/>
        <end position="167"/>
    </location>
</feature>
<sequence length="438" mass="46435">MSSKDGKDIEDTEDTEMKAEDTNVEDEMTENTDQTDQTDQIDEQPDDKPTPDSPIKADGPDADESAAPEVSFSFTFDDDDESADLAALADTAGSNENEASEAVETSDTAGSDENRASAGSETSDTTGSDENRAAAGPETSDPTGSNGNADADAGTVPGETSAAATEANARRVNETMALAGDAMANGGHGDPNELRHSESKAESEVDKQVADRVLLKSYPNFSLNHATTTNRKSGRHVLDDTSMAFYAGELYAVRVLPDADDAEQRVTMMEVLGGFQAPTAGSAMAKSANLLELEVGELRGHRLGIVPQRFAVRGDLDAESNVLYAMNASGRTYLKPKPIAAREFLAKVGFGEATSGRKVRELALVEQRRVAIARAISCESDTLILDEPTKGLSANDARAILDLIVSIAHARDPKRAAIIVTSSDEVADRADKVYRLAD</sequence>
<protein>
    <submittedName>
        <fullName evidence="3">ABC transporter ATP-binding protein</fullName>
        <ecNumber evidence="3">3.6.3.17</ecNumber>
    </submittedName>
</protein>
<feature type="compositionally biased region" description="Basic and acidic residues" evidence="1">
    <location>
        <begin position="190"/>
        <end position="207"/>
    </location>
</feature>
<organism evidence="3 4">
    <name type="scientific">Bifidobacterium callitrichos DSM 23973</name>
    <dbReference type="NCBI Taxonomy" id="1437609"/>
    <lineage>
        <taxon>Bacteria</taxon>
        <taxon>Bacillati</taxon>
        <taxon>Actinomycetota</taxon>
        <taxon>Actinomycetes</taxon>
        <taxon>Bifidobacteriales</taxon>
        <taxon>Bifidobacteriaceae</taxon>
        <taxon>Bifidobacterium</taxon>
    </lineage>
</organism>
<dbReference type="InterPro" id="IPR003439">
    <property type="entry name" value="ABC_transporter-like_ATP-bd"/>
</dbReference>
<dbReference type="PANTHER" id="PTHR24220:SF86">
    <property type="entry name" value="ABC TRANSPORTER ABCH.1"/>
    <property type="match status" value="1"/>
</dbReference>
<dbReference type="SUPFAM" id="SSF52540">
    <property type="entry name" value="P-loop containing nucleoside triphosphate hydrolases"/>
    <property type="match status" value="1"/>
</dbReference>
<proteinExistence type="predicted"/>
<dbReference type="PROSITE" id="PS50893">
    <property type="entry name" value="ABC_TRANSPORTER_2"/>
    <property type="match status" value="1"/>
</dbReference>
<feature type="compositionally biased region" description="Basic and acidic residues" evidence="1">
    <location>
        <begin position="1"/>
        <end position="21"/>
    </location>
</feature>
<keyword evidence="3" id="KW-0067">ATP-binding</keyword>
<accession>A0A087A606</accession>
<dbReference type="eggNOG" id="COG1136">
    <property type="taxonomic scope" value="Bacteria"/>
</dbReference>
<dbReference type="EMBL" id="JGYS01000009">
    <property type="protein sequence ID" value="KFI54206.1"/>
    <property type="molecule type" value="Genomic_DNA"/>
</dbReference>
<reference evidence="3 4" key="1">
    <citation type="submission" date="2014-03" db="EMBL/GenBank/DDBJ databases">
        <title>Genomics of Bifidobacteria.</title>
        <authorList>
            <person name="Ventura M."/>
            <person name="Milani C."/>
            <person name="Lugli G.A."/>
        </authorList>
    </citation>
    <scope>NUCLEOTIDE SEQUENCE [LARGE SCALE GENOMIC DNA]</scope>
    <source>
        <strain evidence="3 4">DSM 23973</strain>
    </source>
</reference>
<evidence type="ECO:0000259" key="2">
    <source>
        <dbReference type="PROSITE" id="PS50893"/>
    </source>
</evidence>
<dbReference type="GO" id="GO:0005886">
    <property type="term" value="C:plasma membrane"/>
    <property type="evidence" value="ECO:0007669"/>
    <property type="project" value="TreeGrafter"/>
</dbReference>
<keyword evidence="3" id="KW-0378">Hydrolase</keyword>